<dbReference type="GO" id="GO:0006897">
    <property type="term" value="P:endocytosis"/>
    <property type="evidence" value="ECO:0007669"/>
    <property type="project" value="InterPro"/>
</dbReference>
<dbReference type="GO" id="GO:0007342">
    <property type="term" value="P:fusion of sperm to egg plasma membrane involved in single fertilization"/>
    <property type="evidence" value="ECO:0007669"/>
    <property type="project" value="InterPro"/>
</dbReference>
<dbReference type="GO" id="GO:0005886">
    <property type="term" value="C:plasma membrane"/>
    <property type="evidence" value="ECO:0007669"/>
    <property type="project" value="InterPro"/>
</dbReference>
<feature type="region of interest" description="Disordered" evidence="1">
    <location>
        <begin position="28"/>
        <end position="52"/>
    </location>
</feature>
<sequence>MSFILFIFLSGFFPSGINNLKANTEELPNVTSSNEDEHKEEHATTIDHVHEDETHIKYHGESTPANEKTGNYYKDIKQYVFTTKNPPGTESEITVTATTGLRFAVKHCKY</sequence>
<reference evidence="3" key="1">
    <citation type="submission" date="2025-08" db="UniProtKB">
        <authorList>
            <consortium name="Ensembl"/>
        </authorList>
    </citation>
    <scope>IDENTIFICATION</scope>
</reference>
<dbReference type="OrthoDB" id="9530648at2759"/>
<reference evidence="3" key="2">
    <citation type="submission" date="2025-09" db="UniProtKB">
        <authorList>
            <consortium name="Ensembl"/>
        </authorList>
    </citation>
    <scope>IDENTIFICATION</scope>
</reference>
<dbReference type="AlphaFoldDB" id="A0A8D2DX31"/>
<keyword evidence="4" id="KW-1185">Reference proteome</keyword>
<evidence type="ECO:0000256" key="2">
    <source>
        <dbReference type="SAM" id="SignalP"/>
    </source>
</evidence>
<evidence type="ECO:0000313" key="4">
    <source>
        <dbReference type="Proteomes" id="UP000694564"/>
    </source>
</evidence>
<dbReference type="GO" id="GO:0060478">
    <property type="term" value="P:acrosomal vesicle exocytosis"/>
    <property type="evidence" value="ECO:0007669"/>
    <property type="project" value="InterPro"/>
</dbReference>
<feature type="signal peptide" evidence="2">
    <location>
        <begin position="1"/>
        <end position="19"/>
    </location>
</feature>
<dbReference type="GO" id="GO:0002081">
    <property type="term" value="C:outer acrosomal membrane"/>
    <property type="evidence" value="ECO:0007669"/>
    <property type="project" value="TreeGrafter"/>
</dbReference>
<dbReference type="PANTHER" id="PTHR36874">
    <property type="entry name" value="EQUATORIN"/>
    <property type="match status" value="1"/>
</dbReference>
<name>A0A8D2DX31_SCIVU</name>
<evidence type="ECO:0000256" key="1">
    <source>
        <dbReference type="SAM" id="MobiDB-lite"/>
    </source>
</evidence>
<proteinExistence type="predicted"/>
<dbReference type="Proteomes" id="UP000694564">
    <property type="component" value="Chromosome 15"/>
</dbReference>
<organism evidence="3 4">
    <name type="scientific">Sciurus vulgaris</name>
    <name type="common">Eurasian red squirrel</name>
    <dbReference type="NCBI Taxonomy" id="55149"/>
    <lineage>
        <taxon>Eukaryota</taxon>
        <taxon>Metazoa</taxon>
        <taxon>Chordata</taxon>
        <taxon>Craniata</taxon>
        <taxon>Vertebrata</taxon>
        <taxon>Euteleostomi</taxon>
        <taxon>Mammalia</taxon>
        <taxon>Eutheria</taxon>
        <taxon>Euarchontoglires</taxon>
        <taxon>Glires</taxon>
        <taxon>Rodentia</taxon>
        <taxon>Sciuromorpha</taxon>
        <taxon>Sciuridae</taxon>
        <taxon>Sciurinae</taxon>
        <taxon>Sciurini</taxon>
        <taxon>Sciurus</taxon>
    </lineage>
</organism>
<accession>A0A8D2DX31</accession>
<dbReference type="InterPro" id="IPR029282">
    <property type="entry name" value="Eqtn/Afaf"/>
</dbReference>
<feature type="compositionally biased region" description="Basic and acidic residues" evidence="1">
    <location>
        <begin position="35"/>
        <end position="52"/>
    </location>
</feature>
<dbReference type="GeneTree" id="ENSGT00950000184123"/>
<protein>
    <submittedName>
        <fullName evidence="3">Uncharacterized protein</fullName>
    </submittedName>
</protein>
<dbReference type="Ensembl" id="ENSSVLT00005034067.1">
    <property type="protein sequence ID" value="ENSSVLP00005030672.1"/>
    <property type="gene ID" value="ENSSVLG00005024176.1"/>
</dbReference>
<keyword evidence="2" id="KW-0732">Signal</keyword>
<dbReference type="PANTHER" id="PTHR36874:SF1">
    <property type="entry name" value="EQUATORIN"/>
    <property type="match status" value="1"/>
</dbReference>
<dbReference type="Pfam" id="PF15339">
    <property type="entry name" value="Afaf"/>
    <property type="match status" value="1"/>
</dbReference>
<feature type="chain" id="PRO_5034945831" evidence="2">
    <location>
        <begin position="20"/>
        <end position="110"/>
    </location>
</feature>
<evidence type="ECO:0000313" key="3">
    <source>
        <dbReference type="Ensembl" id="ENSSVLP00005030672.1"/>
    </source>
</evidence>
<dbReference type="GO" id="GO:0002079">
    <property type="term" value="C:inner acrosomal membrane"/>
    <property type="evidence" value="ECO:0007669"/>
    <property type="project" value="TreeGrafter"/>
</dbReference>